<feature type="binding site" evidence="9">
    <location>
        <position position="168"/>
    </location>
    <ligand>
        <name>Mn(2+)</name>
        <dbReference type="ChEBI" id="CHEBI:29035"/>
    </ligand>
</feature>
<feature type="domain" description="Glycosyl hydrolase family 4 C-terminal" evidence="12">
    <location>
        <begin position="193"/>
        <end position="409"/>
    </location>
</feature>
<dbReference type="PANTHER" id="PTHR32092:SF6">
    <property type="entry name" value="ALPHA-GALACTOSIDASE"/>
    <property type="match status" value="1"/>
</dbReference>
<evidence type="ECO:0000256" key="1">
    <source>
        <dbReference type="ARBA" id="ARBA00010141"/>
    </source>
</evidence>
<feature type="site" description="Increases basicity of active site Tyr" evidence="10">
    <location>
        <position position="109"/>
    </location>
</feature>
<evidence type="ECO:0000313" key="14">
    <source>
        <dbReference type="Proteomes" id="UP000236151"/>
    </source>
</evidence>
<dbReference type="GO" id="GO:0004553">
    <property type="term" value="F:hydrolase activity, hydrolyzing O-glycosyl compounds"/>
    <property type="evidence" value="ECO:0007669"/>
    <property type="project" value="InterPro"/>
</dbReference>
<evidence type="ECO:0000256" key="9">
    <source>
        <dbReference type="PIRSR" id="PIRSR601088-3"/>
    </source>
</evidence>
<comment type="caution">
    <text evidence="13">The sequence shown here is derived from an EMBL/GenBank/DDBJ whole genome shotgun (WGS) entry which is preliminary data.</text>
</comment>
<keyword evidence="5 11" id="KW-0520">NAD</keyword>
<dbReference type="Pfam" id="PF11975">
    <property type="entry name" value="Glyco_hydro_4C"/>
    <property type="match status" value="1"/>
</dbReference>
<evidence type="ECO:0000313" key="13">
    <source>
        <dbReference type="EMBL" id="PNT95692.1"/>
    </source>
</evidence>
<dbReference type="AlphaFoldDB" id="A0A2K2F172"/>
<keyword evidence="3 9" id="KW-0479">Metal-binding</keyword>
<keyword evidence="6 9" id="KW-0464">Manganese</keyword>
<accession>A0A2K2F172</accession>
<evidence type="ECO:0000256" key="5">
    <source>
        <dbReference type="ARBA" id="ARBA00023027"/>
    </source>
</evidence>
<evidence type="ECO:0000256" key="8">
    <source>
        <dbReference type="PIRSR" id="PIRSR601088-2"/>
    </source>
</evidence>
<keyword evidence="7 11" id="KW-0326">Glycosidase</keyword>
<feature type="binding site" evidence="9">
    <location>
        <position position="198"/>
    </location>
    <ligand>
        <name>Mn(2+)</name>
        <dbReference type="ChEBI" id="CHEBI:29035"/>
    </ligand>
</feature>
<dbReference type="NCBIfam" id="NF011657">
    <property type="entry name" value="PRK15076.1"/>
    <property type="match status" value="1"/>
</dbReference>
<evidence type="ECO:0000256" key="7">
    <source>
        <dbReference type="ARBA" id="ARBA00023295"/>
    </source>
</evidence>
<dbReference type="GO" id="GO:0005975">
    <property type="term" value="P:carbohydrate metabolic process"/>
    <property type="evidence" value="ECO:0007669"/>
    <property type="project" value="InterPro"/>
</dbReference>
<keyword evidence="14" id="KW-1185">Reference proteome</keyword>
<evidence type="ECO:0000256" key="3">
    <source>
        <dbReference type="ARBA" id="ARBA00022723"/>
    </source>
</evidence>
<dbReference type="PANTHER" id="PTHR32092">
    <property type="entry name" value="6-PHOSPHO-BETA-GLUCOSIDASE-RELATED"/>
    <property type="match status" value="1"/>
</dbReference>
<dbReference type="Gene3D" id="3.40.50.720">
    <property type="entry name" value="NAD(P)-binding Rossmann-like Domain"/>
    <property type="match status" value="1"/>
</dbReference>
<dbReference type="OrthoDB" id="9808275at2"/>
<sequence>MKKIAFIGAGSFGFTRSLVRDILSFPALADSTIALMDIDPERLSYIKEAVDKIVAAGKYPAKVIATTNRAEALEGADGVVCTILAGGVKIWRNDIEIPKKYGVDINVGDTRGPAGIFRFLRTVPEMLAICKDIEKYCPDAIFLNYTNPMAMLCRAMQSESKVKVTGLCHSVQGTAEMLARWIGAPMDEITYLCAGINHQAFYLEYKWNGKDAYPLIREAIKRPEIYNEEQVRNEMFLHLDYYVTESSGHNSEYNAWFRKRPDLIEKYCTHGTGWNPGHYAYILNEYLKREDTWKDEIKAWLADDNVDLERGHEYAAYIFNATIGDGTMYEFNGNVRNFGLIDNLPEGCCVEVPVLASKRGLSPMHVGPLPDHLAVLVNTSARCEELAVEGALTGDPRKIFHAICFDPLTSSVLSLAEIKSMVDEMFEANKEWLPQFKL</sequence>
<dbReference type="GO" id="GO:0046872">
    <property type="term" value="F:metal ion binding"/>
    <property type="evidence" value="ECO:0007669"/>
    <property type="project" value="UniProtKB-KW"/>
</dbReference>
<gene>
    <name evidence="13" type="ORF">CDQ84_16650</name>
</gene>
<name>A0A2K2F172_9CLOT</name>
<proteinExistence type="inferred from homology"/>
<protein>
    <submittedName>
        <fullName evidence="13">Alpha-glucosidase/alpha-galactosidase</fullName>
    </submittedName>
</protein>
<evidence type="ECO:0000256" key="4">
    <source>
        <dbReference type="ARBA" id="ARBA00022801"/>
    </source>
</evidence>
<dbReference type="InterPro" id="IPR015955">
    <property type="entry name" value="Lactate_DH/Glyco_Ohase_4_C"/>
</dbReference>
<comment type="cofactor">
    <cofactor evidence="11">
        <name>NAD(+)</name>
        <dbReference type="ChEBI" id="CHEBI:57540"/>
    </cofactor>
    <text evidence="11">Binds 1 NAD(+) per subunit.</text>
</comment>
<keyword evidence="9" id="KW-0533">Nickel</keyword>
<dbReference type="KEGG" id="cthd:CDO33_10450"/>
<dbReference type="GO" id="GO:0016616">
    <property type="term" value="F:oxidoreductase activity, acting on the CH-OH group of donors, NAD or NADP as acceptor"/>
    <property type="evidence" value="ECO:0007669"/>
    <property type="project" value="InterPro"/>
</dbReference>
<dbReference type="InterPro" id="IPR022616">
    <property type="entry name" value="Glyco_hydro_4_C"/>
</dbReference>
<keyword evidence="9" id="KW-0170">Cobalt</keyword>
<evidence type="ECO:0000259" key="12">
    <source>
        <dbReference type="Pfam" id="PF11975"/>
    </source>
</evidence>
<dbReference type="Pfam" id="PF02056">
    <property type="entry name" value="Glyco_hydro_4"/>
    <property type="match status" value="1"/>
</dbReference>
<dbReference type="Gene3D" id="3.90.110.10">
    <property type="entry name" value="Lactate dehydrogenase/glycoside hydrolase, family 4, C-terminal"/>
    <property type="match status" value="1"/>
</dbReference>
<dbReference type="EMBL" id="NIOJ01000061">
    <property type="protein sequence ID" value="PNT95692.1"/>
    <property type="molecule type" value="Genomic_DNA"/>
</dbReference>
<dbReference type="SUPFAM" id="SSF51735">
    <property type="entry name" value="NAD(P)-binding Rossmann-fold domains"/>
    <property type="match status" value="1"/>
</dbReference>
<keyword evidence="9" id="KW-0408">Iron</keyword>
<dbReference type="InterPro" id="IPR036291">
    <property type="entry name" value="NAD(P)-bd_dom_sf"/>
</dbReference>
<evidence type="ECO:0000256" key="2">
    <source>
        <dbReference type="ARBA" id="ARBA00011881"/>
    </source>
</evidence>
<keyword evidence="4 11" id="KW-0378">Hydrolase</keyword>
<dbReference type="PRINTS" id="PR00732">
    <property type="entry name" value="GLHYDRLASE4"/>
</dbReference>
<comment type="subunit">
    <text evidence="2">Homotetramer.</text>
</comment>
<dbReference type="Proteomes" id="UP000236151">
    <property type="component" value="Unassembled WGS sequence"/>
</dbReference>
<comment type="similarity">
    <text evidence="1 11">Belongs to the glycosyl hydrolase 4 family.</text>
</comment>
<evidence type="ECO:0000256" key="10">
    <source>
        <dbReference type="PIRSR" id="PIRSR601088-4"/>
    </source>
</evidence>
<evidence type="ECO:0000256" key="6">
    <source>
        <dbReference type="ARBA" id="ARBA00023211"/>
    </source>
</evidence>
<dbReference type="SUPFAM" id="SSF56327">
    <property type="entry name" value="LDH C-terminal domain-like"/>
    <property type="match status" value="1"/>
</dbReference>
<dbReference type="RefSeq" id="WP_103082868.1">
    <property type="nucleotide sequence ID" value="NZ_CP021850.1"/>
</dbReference>
<dbReference type="CDD" id="cd05297">
    <property type="entry name" value="GH4_alpha_glucosidase_galactosidase"/>
    <property type="match status" value="1"/>
</dbReference>
<feature type="binding site" evidence="8">
    <location>
        <position position="147"/>
    </location>
    <ligand>
        <name>substrate</name>
    </ligand>
</feature>
<organism evidence="13 14">
    <name type="scientific">Clostridium thermosuccinogenes</name>
    <dbReference type="NCBI Taxonomy" id="84032"/>
    <lineage>
        <taxon>Bacteria</taxon>
        <taxon>Bacillati</taxon>
        <taxon>Bacillota</taxon>
        <taxon>Clostridia</taxon>
        <taxon>Eubacteriales</taxon>
        <taxon>Clostridiaceae</taxon>
        <taxon>Clostridium</taxon>
    </lineage>
</organism>
<reference evidence="13 14" key="1">
    <citation type="submission" date="2017-06" db="EMBL/GenBank/DDBJ databases">
        <title>Investigating the central metabolism of Clostridium thermosuccinogenes.</title>
        <authorList>
            <person name="Koendjbiharie J.G."/>
            <person name="van Kranenburg R."/>
        </authorList>
    </citation>
    <scope>NUCLEOTIDE SEQUENCE [LARGE SCALE GENOMIC DNA]</scope>
    <source>
        <strain evidence="13 14">DSM 5806</strain>
    </source>
</reference>
<dbReference type="InterPro" id="IPR001088">
    <property type="entry name" value="Glyco_hydro_4"/>
</dbReference>
<evidence type="ECO:0000256" key="11">
    <source>
        <dbReference type="RuleBase" id="RU361152"/>
    </source>
</evidence>